<evidence type="ECO:0000256" key="3">
    <source>
        <dbReference type="ARBA" id="ARBA00023163"/>
    </source>
</evidence>
<sequence length="303" mass="32989">MTANARGDVYGVAAERHSYAHDGDRKFVTALARGLEVLRCFHPRDGFLSNQEIAERTSLPKPTVTRLTYTLCQLGYLMQIPRLGKYQLAPGTITLGYAALANLGIRHVAREFMDQAAEALAAPVALGVLDRSKALYVGISRGSATFTVQLEIGSRIPLFGTAMGLALLVTLPEAEREEHMALAIERHPDKAMLMRKTLDRAITDYQQHGFVVSTGEWRPDIFAAGAPLVAADGSGTYAFNCGAPPHHFPPERLYNDVGPVMASLVRVIDDALNGRRPHRPDEAWMSPSISGGTHDKRPEHGGP</sequence>
<dbReference type="SUPFAM" id="SSF46785">
    <property type="entry name" value="Winged helix' DNA-binding domain"/>
    <property type="match status" value="1"/>
</dbReference>
<name>A0A286IE80_9HYPH</name>
<dbReference type="SMART" id="SM00346">
    <property type="entry name" value="HTH_ICLR"/>
    <property type="match status" value="1"/>
</dbReference>
<evidence type="ECO:0000256" key="4">
    <source>
        <dbReference type="SAM" id="MobiDB-lite"/>
    </source>
</evidence>
<gene>
    <name evidence="7" type="ORF">SAMN05877838_3377</name>
</gene>
<keyword evidence="8" id="KW-1185">Reference proteome</keyword>
<accession>A0A286IE80</accession>
<dbReference type="RefSeq" id="WP_097108928.1">
    <property type="nucleotide sequence ID" value="NZ_OCPC01000005.1"/>
</dbReference>
<feature type="domain" description="IclR-ED" evidence="6">
    <location>
        <begin position="91"/>
        <end position="274"/>
    </location>
</feature>
<feature type="domain" description="HTH iclR-type" evidence="5">
    <location>
        <begin position="28"/>
        <end position="90"/>
    </location>
</feature>
<keyword evidence="3" id="KW-0804">Transcription</keyword>
<dbReference type="InterPro" id="IPR014757">
    <property type="entry name" value="Tscrpt_reg_IclR_C"/>
</dbReference>
<feature type="region of interest" description="Disordered" evidence="4">
    <location>
        <begin position="273"/>
        <end position="303"/>
    </location>
</feature>
<proteinExistence type="predicted"/>
<evidence type="ECO:0000256" key="2">
    <source>
        <dbReference type="ARBA" id="ARBA00023125"/>
    </source>
</evidence>
<keyword evidence="2" id="KW-0238">DNA-binding</keyword>
<dbReference type="InterPro" id="IPR036388">
    <property type="entry name" value="WH-like_DNA-bd_sf"/>
</dbReference>
<dbReference type="GO" id="GO:0003677">
    <property type="term" value="F:DNA binding"/>
    <property type="evidence" value="ECO:0007669"/>
    <property type="project" value="UniProtKB-KW"/>
</dbReference>
<dbReference type="Pfam" id="PF09339">
    <property type="entry name" value="HTH_IclR"/>
    <property type="match status" value="1"/>
</dbReference>
<evidence type="ECO:0000313" key="7">
    <source>
        <dbReference type="EMBL" id="SOE18453.1"/>
    </source>
</evidence>
<dbReference type="InterPro" id="IPR036390">
    <property type="entry name" value="WH_DNA-bd_sf"/>
</dbReference>
<dbReference type="Gene3D" id="1.10.10.10">
    <property type="entry name" value="Winged helix-like DNA-binding domain superfamily/Winged helix DNA-binding domain"/>
    <property type="match status" value="1"/>
</dbReference>
<dbReference type="PANTHER" id="PTHR30136">
    <property type="entry name" value="HELIX-TURN-HELIX TRANSCRIPTIONAL REGULATOR, ICLR FAMILY"/>
    <property type="match status" value="1"/>
</dbReference>
<dbReference type="InterPro" id="IPR005471">
    <property type="entry name" value="Tscrpt_reg_IclR_N"/>
</dbReference>
<dbReference type="OrthoDB" id="9807558at2"/>
<protein>
    <submittedName>
        <fullName evidence="7">IclR family transcriptional regulator</fullName>
    </submittedName>
</protein>
<dbReference type="PANTHER" id="PTHR30136:SF33">
    <property type="entry name" value="TRANSCRIPTIONAL REGULATORY PROTEIN"/>
    <property type="match status" value="1"/>
</dbReference>
<evidence type="ECO:0000259" key="6">
    <source>
        <dbReference type="PROSITE" id="PS51078"/>
    </source>
</evidence>
<dbReference type="SUPFAM" id="SSF55781">
    <property type="entry name" value="GAF domain-like"/>
    <property type="match status" value="1"/>
</dbReference>
<dbReference type="Pfam" id="PF01614">
    <property type="entry name" value="IclR_C"/>
    <property type="match status" value="1"/>
</dbReference>
<dbReference type="PROSITE" id="PS51078">
    <property type="entry name" value="ICLR_ED"/>
    <property type="match status" value="1"/>
</dbReference>
<feature type="compositionally biased region" description="Basic and acidic residues" evidence="4">
    <location>
        <begin position="293"/>
        <end position="303"/>
    </location>
</feature>
<dbReference type="EMBL" id="OCPC01000005">
    <property type="protein sequence ID" value="SOE18453.1"/>
    <property type="molecule type" value="Genomic_DNA"/>
</dbReference>
<dbReference type="PROSITE" id="PS51077">
    <property type="entry name" value="HTH_ICLR"/>
    <property type="match status" value="1"/>
</dbReference>
<dbReference type="Gene3D" id="3.30.450.40">
    <property type="match status" value="1"/>
</dbReference>
<evidence type="ECO:0000313" key="8">
    <source>
        <dbReference type="Proteomes" id="UP000219465"/>
    </source>
</evidence>
<dbReference type="Proteomes" id="UP000219465">
    <property type="component" value="Unassembled WGS sequence"/>
</dbReference>
<dbReference type="GO" id="GO:0045892">
    <property type="term" value="P:negative regulation of DNA-templated transcription"/>
    <property type="evidence" value="ECO:0007669"/>
    <property type="project" value="TreeGrafter"/>
</dbReference>
<evidence type="ECO:0000259" key="5">
    <source>
        <dbReference type="PROSITE" id="PS51077"/>
    </source>
</evidence>
<organism evidence="7 8">
    <name type="scientific">Hoeflea halophila</name>
    <dbReference type="NCBI Taxonomy" id="714899"/>
    <lineage>
        <taxon>Bacteria</taxon>
        <taxon>Pseudomonadati</taxon>
        <taxon>Pseudomonadota</taxon>
        <taxon>Alphaproteobacteria</taxon>
        <taxon>Hyphomicrobiales</taxon>
        <taxon>Rhizobiaceae</taxon>
        <taxon>Hoeflea</taxon>
    </lineage>
</organism>
<keyword evidence="1" id="KW-0805">Transcription regulation</keyword>
<dbReference type="GO" id="GO:0003700">
    <property type="term" value="F:DNA-binding transcription factor activity"/>
    <property type="evidence" value="ECO:0007669"/>
    <property type="project" value="TreeGrafter"/>
</dbReference>
<dbReference type="InterPro" id="IPR050707">
    <property type="entry name" value="HTH_MetabolicPath_Reg"/>
</dbReference>
<dbReference type="InterPro" id="IPR029016">
    <property type="entry name" value="GAF-like_dom_sf"/>
</dbReference>
<evidence type="ECO:0000256" key="1">
    <source>
        <dbReference type="ARBA" id="ARBA00023015"/>
    </source>
</evidence>
<dbReference type="AlphaFoldDB" id="A0A286IE80"/>
<reference evidence="8" key="1">
    <citation type="submission" date="2017-08" db="EMBL/GenBank/DDBJ databases">
        <authorList>
            <person name="Varghese N."/>
            <person name="Submissions S."/>
        </authorList>
    </citation>
    <scope>NUCLEOTIDE SEQUENCE [LARGE SCALE GENOMIC DNA]</scope>
    <source>
        <strain evidence="8">KCTC 23107</strain>
    </source>
</reference>